<feature type="transmembrane region" description="Helical" evidence="7">
    <location>
        <begin position="60"/>
        <end position="82"/>
    </location>
</feature>
<dbReference type="GO" id="GO:0005886">
    <property type="term" value="C:plasma membrane"/>
    <property type="evidence" value="ECO:0007669"/>
    <property type="project" value="UniProtKB-SubCell"/>
</dbReference>
<evidence type="ECO:0000256" key="4">
    <source>
        <dbReference type="ARBA" id="ARBA00022692"/>
    </source>
</evidence>
<evidence type="ECO:0000313" key="8">
    <source>
        <dbReference type="EMBL" id="CQR25530.1"/>
    </source>
</evidence>
<evidence type="ECO:0000256" key="6">
    <source>
        <dbReference type="ARBA" id="ARBA00023136"/>
    </source>
</evidence>
<gene>
    <name evidence="8" type="ORF">BN1356_01876</name>
</gene>
<dbReference type="InterPro" id="IPR052923">
    <property type="entry name" value="UPF0718"/>
</dbReference>
<feature type="transmembrane region" description="Helical" evidence="7">
    <location>
        <begin position="191"/>
        <end position="211"/>
    </location>
</feature>
<feature type="transmembrane region" description="Helical" evidence="7">
    <location>
        <begin position="218"/>
        <end position="234"/>
    </location>
</feature>
<dbReference type="EMBL" id="CTEN01000004">
    <property type="protein sequence ID" value="CQR25530.1"/>
    <property type="molecule type" value="Genomic_DNA"/>
</dbReference>
<dbReference type="PANTHER" id="PTHR34184">
    <property type="entry name" value="UPF0718 PROTEIN YCGR"/>
    <property type="match status" value="1"/>
</dbReference>
<reference evidence="9" key="1">
    <citation type="submission" date="2015-03" db="EMBL/GenBank/DDBJ databases">
        <authorList>
            <person name="Urmite Genomes"/>
        </authorList>
    </citation>
    <scope>NUCLEOTIDE SEQUENCE [LARGE SCALE GENOMIC DNA]</scope>
    <source>
        <strain evidence="9">FF10</strain>
    </source>
</reference>
<evidence type="ECO:0000256" key="7">
    <source>
        <dbReference type="SAM" id="Phobius"/>
    </source>
</evidence>
<keyword evidence="5 7" id="KW-1133">Transmembrane helix</keyword>
<keyword evidence="3" id="KW-1003">Cell membrane</keyword>
<evidence type="ECO:0000256" key="2">
    <source>
        <dbReference type="ARBA" id="ARBA00006386"/>
    </source>
</evidence>
<feature type="transmembrane region" description="Helical" evidence="7">
    <location>
        <begin position="12"/>
        <end position="39"/>
    </location>
</feature>
<comment type="subcellular location">
    <subcellularLocation>
        <location evidence="1">Cell membrane</location>
        <topology evidence="1">Multi-pass membrane protein</topology>
    </subcellularLocation>
</comment>
<keyword evidence="9" id="KW-1185">Reference proteome</keyword>
<protein>
    <submittedName>
        <fullName evidence="8">Permease</fullName>
    </submittedName>
</protein>
<evidence type="ECO:0000256" key="1">
    <source>
        <dbReference type="ARBA" id="ARBA00004651"/>
    </source>
</evidence>
<dbReference type="STRING" id="1608583.BN1356_01876"/>
<dbReference type="RefSeq" id="WP_093651073.1">
    <property type="nucleotide sequence ID" value="NZ_CTEN01000004.1"/>
</dbReference>
<accession>A0A0E4CTA5</accession>
<feature type="transmembrane region" description="Helical" evidence="7">
    <location>
        <begin position="281"/>
        <end position="303"/>
    </location>
</feature>
<sequence>MAVFQHLPTSILQMGAIFLSIMIEALPFVLIGSIISGFIEVYISPDRVHVFLPKNKILRILFGTFIGFLFPSCECGIVPIVHRFLEKQVPSYTAIPFMATAPVINPIVLFATYTAFGNSIRFALFRALGSVLVALVLGIFWGFISSGPILKSQPHGNEHHHHHELNNQDGWKKVGAALVQSVDEFFDTGRYLVFGCFIASLVQVYVPTYILTRISHNSFTAILLMMLLAFLLSLCSEADAFIGSSLLSSFGFAPVMAFLVIGPMIDMKNLLMMKHHFTNKFILQFISLITLVILAYCLTLGGLS</sequence>
<keyword evidence="6 7" id="KW-0472">Membrane</keyword>
<dbReference type="AlphaFoldDB" id="A0A0E4CTA5"/>
<proteinExistence type="inferred from homology"/>
<dbReference type="Proteomes" id="UP000198604">
    <property type="component" value="Unassembled WGS sequence"/>
</dbReference>
<feature type="transmembrane region" description="Helical" evidence="7">
    <location>
        <begin position="240"/>
        <end position="261"/>
    </location>
</feature>
<dbReference type="Pfam" id="PF03773">
    <property type="entry name" value="ArsP_1"/>
    <property type="match status" value="1"/>
</dbReference>
<dbReference type="PANTHER" id="PTHR34184:SF4">
    <property type="entry name" value="UPF0718 PROTEIN YCGR"/>
    <property type="match status" value="1"/>
</dbReference>
<evidence type="ECO:0000256" key="3">
    <source>
        <dbReference type="ARBA" id="ARBA00022475"/>
    </source>
</evidence>
<dbReference type="OrthoDB" id="9810876at2"/>
<name>A0A0E4CTA5_9STRE</name>
<dbReference type="InterPro" id="IPR005524">
    <property type="entry name" value="DUF318"/>
</dbReference>
<evidence type="ECO:0000313" key="9">
    <source>
        <dbReference type="Proteomes" id="UP000198604"/>
    </source>
</evidence>
<comment type="similarity">
    <text evidence="2">Belongs to the UPF0718 family.</text>
</comment>
<feature type="transmembrane region" description="Helical" evidence="7">
    <location>
        <begin position="94"/>
        <end position="116"/>
    </location>
</feature>
<keyword evidence="4 7" id="KW-0812">Transmembrane</keyword>
<organism evidence="8 9">
    <name type="scientific">Streptococcus varani</name>
    <dbReference type="NCBI Taxonomy" id="1608583"/>
    <lineage>
        <taxon>Bacteria</taxon>
        <taxon>Bacillati</taxon>
        <taxon>Bacillota</taxon>
        <taxon>Bacilli</taxon>
        <taxon>Lactobacillales</taxon>
        <taxon>Streptococcaceae</taxon>
        <taxon>Streptococcus</taxon>
    </lineage>
</organism>
<feature type="transmembrane region" description="Helical" evidence="7">
    <location>
        <begin position="123"/>
        <end position="144"/>
    </location>
</feature>
<evidence type="ECO:0000256" key="5">
    <source>
        <dbReference type="ARBA" id="ARBA00022989"/>
    </source>
</evidence>